<dbReference type="Proteomes" id="UP000032900">
    <property type="component" value="Unassembled WGS sequence"/>
</dbReference>
<dbReference type="EMBL" id="BAZW01000007">
    <property type="protein sequence ID" value="GAO29260.1"/>
    <property type="molecule type" value="Genomic_DNA"/>
</dbReference>
<feature type="region of interest" description="Disordered" evidence="1">
    <location>
        <begin position="24"/>
        <end position="119"/>
    </location>
</feature>
<name>A0A0E9LWK7_9BACT</name>
<comment type="caution">
    <text evidence="3">The sequence shown here is derived from an EMBL/GenBank/DDBJ whole genome shotgun (WGS) entry which is preliminary data.</text>
</comment>
<dbReference type="AlphaFoldDB" id="A0A0E9LWK7"/>
<evidence type="ECO:0000313" key="3">
    <source>
        <dbReference type="EMBL" id="GAO29260.1"/>
    </source>
</evidence>
<reference evidence="3 4" key="1">
    <citation type="journal article" date="2015" name="Microbes Environ.">
        <title>Distribution and evolution of nitrogen fixation genes in the phylum bacteroidetes.</title>
        <authorList>
            <person name="Inoue J."/>
            <person name="Oshima K."/>
            <person name="Suda W."/>
            <person name="Sakamoto M."/>
            <person name="Iino T."/>
            <person name="Noda S."/>
            <person name="Hongoh Y."/>
            <person name="Hattori M."/>
            <person name="Ohkuma M."/>
        </authorList>
    </citation>
    <scope>NUCLEOTIDE SEQUENCE [LARGE SCALE GENOMIC DNA]</scope>
    <source>
        <strain evidence="3">JCM 15548</strain>
    </source>
</reference>
<accession>A0A0E9LWK7</accession>
<feature type="compositionally biased region" description="Basic and acidic residues" evidence="1">
    <location>
        <begin position="30"/>
        <end position="91"/>
    </location>
</feature>
<keyword evidence="2" id="KW-0732">Signal</keyword>
<organism evidence="3 4">
    <name type="scientific">Geofilum rubicundum JCM 15548</name>
    <dbReference type="NCBI Taxonomy" id="1236989"/>
    <lineage>
        <taxon>Bacteria</taxon>
        <taxon>Pseudomonadati</taxon>
        <taxon>Bacteroidota</taxon>
        <taxon>Bacteroidia</taxon>
        <taxon>Marinilabiliales</taxon>
        <taxon>Marinilabiliaceae</taxon>
        <taxon>Geofilum</taxon>
    </lineage>
</organism>
<feature type="chain" id="PRO_5002428387" evidence="2">
    <location>
        <begin position="23"/>
        <end position="230"/>
    </location>
</feature>
<evidence type="ECO:0000313" key="4">
    <source>
        <dbReference type="Proteomes" id="UP000032900"/>
    </source>
</evidence>
<evidence type="ECO:0000256" key="2">
    <source>
        <dbReference type="SAM" id="SignalP"/>
    </source>
</evidence>
<proteinExistence type="predicted"/>
<feature type="signal peptide" evidence="2">
    <location>
        <begin position="1"/>
        <end position="22"/>
    </location>
</feature>
<protein>
    <submittedName>
        <fullName evidence="3">Uncharacterized protein</fullName>
    </submittedName>
</protein>
<keyword evidence="4" id="KW-1185">Reference proteome</keyword>
<dbReference type="RefSeq" id="WP_062123342.1">
    <property type="nucleotide sequence ID" value="NZ_BAZW01000007.1"/>
</dbReference>
<sequence>MKTIHIIYQIAIVTCLSTISMAATGQQNTRQDRRSGSERNTYRTETSQRSRGHSEGRVSDNDSRQRGSERYKRKDSGYERNERSYKKEDRQQGYYKKSKQGHRPAPAHVYHSAPRPGNNRVAHVRHLPHRHDTYFRHLPTKRVNRFHHNGYDYYHSNNRFYRYYPRYGYRMVEAPFTHVRYLPARYQVRVYNGYSYPYYNGYFFLPAEYGYVMVPAPARPRMSFNVVLNF</sequence>
<dbReference type="OrthoDB" id="1123384at2"/>
<evidence type="ECO:0000256" key="1">
    <source>
        <dbReference type="SAM" id="MobiDB-lite"/>
    </source>
</evidence>
<gene>
    <name evidence="3" type="ORF">JCM15548_11428</name>
</gene>